<dbReference type="OrthoDB" id="9806952at2"/>
<keyword evidence="1" id="KW-1133">Transmembrane helix</keyword>
<dbReference type="RefSeq" id="WP_044224172.1">
    <property type="nucleotide sequence ID" value="NZ_CAKZLC010000168.1"/>
</dbReference>
<sequence length="695" mass="79323">MSAWKTTIEGLPTLVKYLMVAGVVAIISFLFPNNVKFKYEFDKGQRWRYEDLRAPFDFAILKPDQEIEQERARIKDSFSPYYEQLPSITEMQITGFEDRFTAQLEEINEEQFPDVTRNPDKYRTYGKNLLQDLYKAGIAELDKAHKDKPADFVVNVLRGNTTHPQTLENLTTVPEAEASLSESLPYSKLAESDFLYGLLESSIAPNVIYNDTLSQRLLAEELSQVGLYRGRVSKGDLIVTENGYITEEIYLKLQSFKAKYREEVTEEQSYTGVLAGYALLSTLIIGIFLLYVRLYAQAVFSRFNKLVFIMLWLVAFSYLVYAVEQVALLSTYMIPFCIVPIVIKNFYDEQLALFTHLVVILLASFLSSLGYEFTFLQILAGIVVLLSDVDTRDWTRFFYSILYIFVVYLLGYVGLSLIQEGNYQDIDLSVLSWLAISAFMTLLAYPLIPLLERFFGFTSSISLVELSDMNRPLLRQLANKAPGTLQHSLQVANLSEEAARAIGANHLLVKVAALYHDIGKTLQPSFFIENQSNKSPHLDISDKESAEIIISHVTEGVKMAKKARLPNVLIDFITSHHGTTRVEYFYRNYIKDHPDEEVDEQDFRYPGPKPVTKEETILMLADSIEAACKSLKNPTEEALLELIDKIIAGKMAMGQLEDSELTFSELETCKTVFQQLMRSVHHVRIEYPEEQQSEE</sequence>
<dbReference type="InterPro" id="IPR011621">
    <property type="entry name" value="Metal-dep_PHydrolase_7TM_intra"/>
</dbReference>
<evidence type="ECO:0000259" key="2">
    <source>
        <dbReference type="PROSITE" id="PS51831"/>
    </source>
</evidence>
<feature type="transmembrane region" description="Helical" evidence="1">
    <location>
        <begin position="430"/>
        <end position="448"/>
    </location>
</feature>
<dbReference type="AlphaFoldDB" id="A0A098S3F5"/>
<protein>
    <recommendedName>
        <fullName evidence="2">HD domain-containing protein</fullName>
    </recommendedName>
</protein>
<dbReference type="InterPro" id="IPR011624">
    <property type="entry name" value="Metal-dep_PHydrolase_7TM_extra"/>
</dbReference>
<gene>
    <name evidence="3" type="ORF">IX84_19550</name>
</gene>
<dbReference type="Gene3D" id="1.10.3210.10">
    <property type="entry name" value="Hypothetical protein af1432"/>
    <property type="match status" value="1"/>
</dbReference>
<feature type="transmembrane region" description="Helical" evidence="1">
    <location>
        <begin position="329"/>
        <end position="347"/>
    </location>
</feature>
<dbReference type="Pfam" id="PF07697">
    <property type="entry name" value="7TMR-HDED"/>
    <property type="match status" value="1"/>
</dbReference>
<evidence type="ECO:0000256" key="1">
    <source>
        <dbReference type="SAM" id="Phobius"/>
    </source>
</evidence>
<organism evidence="3 4">
    <name type="scientific">Phaeodactylibacter xiamenensis</name>
    <dbReference type="NCBI Taxonomy" id="1524460"/>
    <lineage>
        <taxon>Bacteria</taxon>
        <taxon>Pseudomonadati</taxon>
        <taxon>Bacteroidota</taxon>
        <taxon>Saprospiria</taxon>
        <taxon>Saprospirales</taxon>
        <taxon>Haliscomenobacteraceae</taxon>
        <taxon>Phaeodactylibacter</taxon>
    </lineage>
</organism>
<keyword evidence="1" id="KW-0812">Transmembrane</keyword>
<feature type="transmembrane region" description="Helical" evidence="1">
    <location>
        <begin position="397"/>
        <end position="418"/>
    </location>
</feature>
<keyword evidence="1" id="KW-0472">Membrane</keyword>
<keyword evidence="4" id="KW-1185">Reference proteome</keyword>
<feature type="domain" description="HD" evidence="2">
    <location>
        <begin position="484"/>
        <end position="627"/>
    </location>
</feature>
<dbReference type="Pfam" id="PF01966">
    <property type="entry name" value="HD"/>
    <property type="match status" value="1"/>
</dbReference>
<accession>A0A098S3F5</accession>
<feature type="transmembrane region" description="Helical" evidence="1">
    <location>
        <begin position="306"/>
        <end position="323"/>
    </location>
</feature>
<dbReference type="EMBL" id="JPOS01000075">
    <property type="protein sequence ID" value="KGE86680.1"/>
    <property type="molecule type" value="Genomic_DNA"/>
</dbReference>
<name>A0A098S3F5_9BACT</name>
<dbReference type="Proteomes" id="UP000029736">
    <property type="component" value="Unassembled WGS sequence"/>
</dbReference>
<dbReference type="InterPro" id="IPR052722">
    <property type="entry name" value="PgpH_phosphodiesterase"/>
</dbReference>
<dbReference type="InterPro" id="IPR003607">
    <property type="entry name" value="HD/PDEase_dom"/>
</dbReference>
<dbReference type="PROSITE" id="PS51831">
    <property type="entry name" value="HD"/>
    <property type="match status" value="1"/>
</dbReference>
<evidence type="ECO:0000313" key="3">
    <source>
        <dbReference type="EMBL" id="KGE86680.1"/>
    </source>
</evidence>
<proteinExistence type="predicted"/>
<dbReference type="SMART" id="SM00471">
    <property type="entry name" value="HDc"/>
    <property type="match status" value="1"/>
</dbReference>
<feature type="transmembrane region" description="Helical" evidence="1">
    <location>
        <begin position="274"/>
        <end position="294"/>
    </location>
</feature>
<feature type="transmembrane region" description="Helical" evidence="1">
    <location>
        <begin position="14"/>
        <end position="31"/>
    </location>
</feature>
<reference evidence="3 4" key="1">
    <citation type="journal article" date="2014" name="Int. J. Syst. Evol. Microbiol.">
        <title>Phaeodactylibacter xiamenensis gen. nov., sp. nov., a member of the family Saprospiraceae isolated from the marine alga Phaeodactylum tricornutum.</title>
        <authorList>
            <person name="Chen Z.Jr."/>
            <person name="Lei X."/>
            <person name="Lai Q."/>
            <person name="Li Y."/>
            <person name="Zhang B."/>
            <person name="Zhang J."/>
            <person name="Zhang H."/>
            <person name="Yang L."/>
            <person name="Zheng W."/>
            <person name="Tian Y."/>
            <person name="Yu Z."/>
            <person name="Xu H.Jr."/>
            <person name="Zheng T."/>
        </authorList>
    </citation>
    <scope>NUCLEOTIDE SEQUENCE [LARGE SCALE GENOMIC DNA]</scope>
    <source>
        <strain evidence="3 4">KD52</strain>
    </source>
</reference>
<evidence type="ECO:0000313" key="4">
    <source>
        <dbReference type="Proteomes" id="UP000029736"/>
    </source>
</evidence>
<dbReference type="PANTHER" id="PTHR36442">
    <property type="entry name" value="CYCLIC-DI-AMP PHOSPHODIESTERASE PGPH"/>
    <property type="match status" value="1"/>
</dbReference>
<dbReference type="SUPFAM" id="SSF109604">
    <property type="entry name" value="HD-domain/PDEase-like"/>
    <property type="match status" value="1"/>
</dbReference>
<dbReference type="InterPro" id="IPR006675">
    <property type="entry name" value="HDIG_dom"/>
</dbReference>
<dbReference type="STRING" id="1524460.IX84_19550"/>
<dbReference type="Pfam" id="PF07698">
    <property type="entry name" value="7TM-7TMR_HD"/>
    <property type="match status" value="1"/>
</dbReference>
<dbReference type="CDD" id="cd00077">
    <property type="entry name" value="HDc"/>
    <property type="match status" value="1"/>
</dbReference>
<dbReference type="InterPro" id="IPR006674">
    <property type="entry name" value="HD_domain"/>
</dbReference>
<feature type="transmembrane region" description="Helical" evidence="1">
    <location>
        <begin position="359"/>
        <end position="385"/>
    </location>
</feature>
<dbReference type="NCBIfam" id="TIGR00277">
    <property type="entry name" value="HDIG"/>
    <property type="match status" value="1"/>
</dbReference>
<comment type="caution">
    <text evidence="3">The sequence shown here is derived from an EMBL/GenBank/DDBJ whole genome shotgun (WGS) entry which is preliminary data.</text>
</comment>
<dbReference type="PANTHER" id="PTHR36442:SF1">
    <property type="entry name" value="CYCLIC-DI-AMP PHOSPHODIESTERASE PGPH"/>
    <property type="match status" value="1"/>
</dbReference>